<dbReference type="Gene3D" id="3.40.630.30">
    <property type="match status" value="1"/>
</dbReference>
<feature type="domain" description="N-acetyltransferase" evidence="1">
    <location>
        <begin position="3"/>
        <end position="156"/>
    </location>
</feature>
<organism evidence="2 3">
    <name type="scientific">Streptomyces brasiliensis</name>
    <dbReference type="NCBI Taxonomy" id="1954"/>
    <lineage>
        <taxon>Bacteria</taxon>
        <taxon>Bacillati</taxon>
        <taxon>Actinomycetota</taxon>
        <taxon>Actinomycetes</taxon>
        <taxon>Kitasatosporales</taxon>
        <taxon>Streptomycetaceae</taxon>
        <taxon>Streptomyces</taxon>
    </lineage>
</organism>
<name>A0A917P5X1_9ACTN</name>
<dbReference type="EMBL" id="BMQA01000075">
    <property type="protein sequence ID" value="GGJ63273.1"/>
    <property type="molecule type" value="Genomic_DNA"/>
</dbReference>
<dbReference type="Proteomes" id="UP000657574">
    <property type="component" value="Unassembled WGS sequence"/>
</dbReference>
<dbReference type="RefSeq" id="WP_189316881.1">
    <property type="nucleotide sequence ID" value="NZ_BMQA01000075.1"/>
</dbReference>
<dbReference type="PROSITE" id="PS51186">
    <property type="entry name" value="GNAT"/>
    <property type="match status" value="1"/>
</dbReference>
<evidence type="ECO:0000313" key="3">
    <source>
        <dbReference type="Proteomes" id="UP000657574"/>
    </source>
</evidence>
<reference evidence="2" key="1">
    <citation type="journal article" date="2014" name="Int. J. Syst. Evol. Microbiol.">
        <title>Complete genome sequence of Corynebacterium casei LMG S-19264T (=DSM 44701T), isolated from a smear-ripened cheese.</title>
        <authorList>
            <consortium name="US DOE Joint Genome Institute (JGI-PGF)"/>
            <person name="Walter F."/>
            <person name="Albersmeier A."/>
            <person name="Kalinowski J."/>
            <person name="Ruckert C."/>
        </authorList>
    </citation>
    <scope>NUCLEOTIDE SEQUENCE</scope>
    <source>
        <strain evidence="2">JCM 3086</strain>
    </source>
</reference>
<dbReference type="AlphaFoldDB" id="A0A917P5X1"/>
<gene>
    <name evidence="2" type="ORF">GCM10010121_087430</name>
</gene>
<evidence type="ECO:0000259" key="1">
    <source>
        <dbReference type="PROSITE" id="PS51186"/>
    </source>
</evidence>
<proteinExistence type="predicted"/>
<evidence type="ECO:0000313" key="2">
    <source>
        <dbReference type="EMBL" id="GGJ63273.1"/>
    </source>
</evidence>
<comment type="caution">
    <text evidence="2">The sequence shown here is derived from an EMBL/GenBank/DDBJ whole genome shotgun (WGS) entry which is preliminary data.</text>
</comment>
<dbReference type="Pfam" id="PF13302">
    <property type="entry name" value="Acetyltransf_3"/>
    <property type="match status" value="1"/>
</dbReference>
<reference evidence="2" key="2">
    <citation type="submission" date="2020-09" db="EMBL/GenBank/DDBJ databases">
        <authorList>
            <person name="Sun Q."/>
            <person name="Ohkuma M."/>
        </authorList>
    </citation>
    <scope>NUCLEOTIDE SEQUENCE</scope>
    <source>
        <strain evidence="2">JCM 3086</strain>
    </source>
</reference>
<dbReference type="PANTHER" id="PTHR43328:SF1">
    <property type="entry name" value="N-ACETYLTRANSFERASE DOMAIN-CONTAINING PROTEIN"/>
    <property type="match status" value="1"/>
</dbReference>
<dbReference type="PANTHER" id="PTHR43328">
    <property type="entry name" value="ACETYLTRANSFERASE-RELATED"/>
    <property type="match status" value="1"/>
</dbReference>
<dbReference type="InterPro" id="IPR016181">
    <property type="entry name" value="Acyl_CoA_acyltransferase"/>
</dbReference>
<dbReference type="CDD" id="cd04301">
    <property type="entry name" value="NAT_SF"/>
    <property type="match status" value="1"/>
</dbReference>
<sequence>MKVSLRETQDGDLPIFWEQLTDPQLQYMAAATRKYHYDRAHFDQFWASVRSNPTVLLWTVLADGVVAGYASVGGSPSEREVSYVVGRAYWGRGIASQALAELIRLEETRPLHATAAADNVGSIRVLEKCGFVMTGSGRDFARARGQEIDVVHLKLS</sequence>
<protein>
    <submittedName>
        <fullName evidence="2">N-acetyltransferase</fullName>
    </submittedName>
</protein>
<dbReference type="SUPFAM" id="SSF55729">
    <property type="entry name" value="Acyl-CoA N-acyltransferases (Nat)"/>
    <property type="match status" value="1"/>
</dbReference>
<dbReference type="InterPro" id="IPR000182">
    <property type="entry name" value="GNAT_dom"/>
</dbReference>
<accession>A0A917P5X1</accession>
<keyword evidence="3" id="KW-1185">Reference proteome</keyword>
<dbReference type="GO" id="GO:0016747">
    <property type="term" value="F:acyltransferase activity, transferring groups other than amino-acyl groups"/>
    <property type="evidence" value="ECO:0007669"/>
    <property type="project" value="InterPro"/>
</dbReference>